<evidence type="ECO:0008006" key="4">
    <source>
        <dbReference type="Google" id="ProtNLM"/>
    </source>
</evidence>
<keyword evidence="3" id="KW-1185">Reference proteome</keyword>
<name>A0A158AMJ1_9BURK</name>
<keyword evidence="1" id="KW-0732">Signal</keyword>
<protein>
    <recommendedName>
        <fullName evidence="4">Lipoprotein</fullName>
    </recommendedName>
</protein>
<gene>
    <name evidence="2" type="ORF">AWB83_02030</name>
</gene>
<reference evidence="2" key="1">
    <citation type="submission" date="2016-01" db="EMBL/GenBank/DDBJ databases">
        <authorList>
            <person name="Peeters C."/>
        </authorList>
    </citation>
    <scope>NUCLEOTIDE SEQUENCE [LARGE SCALE GENOMIC DNA]</scope>
    <source>
        <strain evidence="2">LMG 29326</strain>
    </source>
</reference>
<accession>A0A158AMJ1</accession>
<dbReference type="EMBL" id="FCOB02000008">
    <property type="protein sequence ID" value="SAK58963.1"/>
    <property type="molecule type" value="Genomic_DNA"/>
</dbReference>
<dbReference type="RefSeq" id="WP_244197659.1">
    <property type="nucleotide sequence ID" value="NZ_FCOB02000008.1"/>
</dbReference>
<dbReference type="AlphaFoldDB" id="A0A158AMJ1"/>
<proteinExistence type="predicted"/>
<feature type="chain" id="PRO_5007620669" description="Lipoprotein" evidence="1">
    <location>
        <begin position="18"/>
        <end position="143"/>
    </location>
</feature>
<evidence type="ECO:0000313" key="3">
    <source>
        <dbReference type="Proteomes" id="UP000054978"/>
    </source>
</evidence>
<evidence type="ECO:0000313" key="2">
    <source>
        <dbReference type="EMBL" id="SAK58963.1"/>
    </source>
</evidence>
<sequence length="143" mass="14419">MLASATVCCSLAAEATAATGGVITFTGALVAPSFDVSVGSAPGSHAPFAAQTQITDTRGRTTYVTFVPEPNNPPNAEVSLSVAGHATGADALAADFTDGKGHIVRPDARGTYHVGALGGTLSMRANDDAPASPKQVTLMTNYR</sequence>
<comment type="caution">
    <text evidence="2">The sequence shown here is derived from an EMBL/GenBank/DDBJ whole genome shotgun (WGS) entry which is preliminary data.</text>
</comment>
<feature type="signal peptide" evidence="1">
    <location>
        <begin position="1"/>
        <end position="17"/>
    </location>
</feature>
<organism evidence="2 3">
    <name type="scientific">Caballeronia ptereochthonis</name>
    <dbReference type="NCBI Taxonomy" id="1777144"/>
    <lineage>
        <taxon>Bacteria</taxon>
        <taxon>Pseudomonadati</taxon>
        <taxon>Pseudomonadota</taxon>
        <taxon>Betaproteobacteria</taxon>
        <taxon>Burkholderiales</taxon>
        <taxon>Burkholderiaceae</taxon>
        <taxon>Caballeronia</taxon>
    </lineage>
</organism>
<dbReference type="Proteomes" id="UP000054978">
    <property type="component" value="Unassembled WGS sequence"/>
</dbReference>
<evidence type="ECO:0000256" key="1">
    <source>
        <dbReference type="SAM" id="SignalP"/>
    </source>
</evidence>